<protein>
    <submittedName>
        <fullName evidence="2">Ferritin-like domain-containing protein</fullName>
    </submittedName>
</protein>
<keyword evidence="3" id="KW-1185">Reference proteome</keyword>
<dbReference type="AlphaFoldDB" id="A0A974S3H1"/>
<evidence type="ECO:0000256" key="1">
    <source>
        <dbReference type="SAM" id="MobiDB-lite"/>
    </source>
</evidence>
<dbReference type="EMBL" id="CP061035">
    <property type="protein sequence ID" value="QQV76030.1"/>
    <property type="molecule type" value="Genomic_DNA"/>
</dbReference>
<sequence>MATSLASRTHPDLEPLTISPASFEAPPPPGQRIRLGSPEHRSLLSRMMLDSHDAYRPALIHWPELDDETRNRIVSLPIWDIAVQTEGRASMNVKTFNERIQDPLLHEAIGMNAYEERRHKIVLADMVQAYGIELAPEPDYVRPRDPEFAFMRTGYSECIDSFFGFGLFKLAKDTGFFPDELIDTFEPVMREEGRHILFFVNWVAWWRRTMPWWRRPLFEAKVLLVWLFLIGERISMAKGMGADNTKAQENNFTLNGSKELGVEVTFPELARICLAENDRRLGVYDPRLIRPKFVPAMMRLALKFAGKPKPAPQGAAA</sequence>
<evidence type="ECO:0000313" key="3">
    <source>
        <dbReference type="Proteomes" id="UP000595894"/>
    </source>
</evidence>
<dbReference type="SUPFAM" id="SSF47240">
    <property type="entry name" value="Ferritin-like"/>
    <property type="match status" value="1"/>
</dbReference>
<reference evidence="3" key="1">
    <citation type="submission" date="2020-09" db="EMBL/GenBank/DDBJ databases">
        <title>Sphingomonas sp., a new species isolated from pork steak.</title>
        <authorList>
            <person name="Heidler von Heilborn D."/>
        </authorList>
    </citation>
    <scope>NUCLEOTIDE SEQUENCE [LARGE SCALE GENOMIC DNA]</scope>
</reference>
<gene>
    <name evidence="2" type="ORF">H5J25_10690</name>
</gene>
<dbReference type="Proteomes" id="UP000595894">
    <property type="component" value="Chromosome"/>
</dbReference>
<evidence type="ECO:0000313" key="2">
    <source>
        <dbReference type="EMBL" id="QQV76030.1"/>
    </source>
</evidence>
<dbReference type="InterPro" id="IPR009078">
    <property type="entry name" value="Ferritin-like_SF"/>
</dbReference>
<accession>A0A974S3H1</accession>
<dbReference type="KEGG" id="sari:H5J25_10690"/>
<feature type="region of interest" description="Disordered" evidence="1">
    <location>
        <begin position="1"/>
        <end position="36"/>
    </location>
</feature>
<proteinExistence type="predicted"/>
<dbReference type="RefSeq" id="WP_202090820.1">
    <property type="nucleotide sequence ID" value="NZ_CP061035.1"/>
</dbReference>
<name>A0A974S3H1_9SPHN</name>
<organism evidence="2 3">
    <name type="scientific">Sphingomonas aliaeris</name>
    <dbReference type="NCBI Taxonomy" id="2759526"/>
    <lineage>
        <taxon>Bacteria</taxon>
        <taxon>Pseudomonadati</taxon>
        <taxon>Pseudomonadota</taxon>
        <taxon>Alphaproteobacteria</taxon>
        <taxon>Sphingomonadales</taxon>
        <taxon>Sphingomonadaceae</taxon>
        <taxon>Sphingomonas</taxon>
    </lineage>
</organism>